<keyword evidence="1" id="KW-0732">Signal</keyword>
<reference evidence="2 3" key="1">
    <citation type="submission" date="2015-05" db="EMBL/GenBank/DDBJ databases">
        <title>Complete genome of Marinobacter psychrophilus strain 20041T isolated from sea-ice of the Canadian Basin.</title>
        <authorList>
            <person name="Song L."/>
            <person name="Ren L."/>
            <person name="Yu Y."/>
            <person name="Wang X."/>
        </authorList>
    </citation>
    <scope>NUCLEOTIDE SEQUENCE [LARGE SCALE GENOMIC DNA]</scope>
    <source>
        <strain evidence="2 3">20041</strain>
    </source>
</reference>
<proteinExistence type="predicted"/>
<dbReference type="AlphaFoldDB" id="A0A0H4I309"/>
<evidence type="ECO:0000313" key="3">
    <source>
        <dbReference type="Proteomes" id="UP000036406"/>
    </source>
</evidence>
<dbReference type="STRING" id="330734.ABA45_06110"/>
<name>A0A0H4I309_9GAMM</name>
<feature type="chain" id="PRO_5005206443" description="DUF1850 domain-containing protein" evidence="1">
    <location>
        <begin position="33"/>
        <end position="185"/>
    </location>
</feature>
<keyword evidence="3" id="KW-1185">Reference proteome</keyword>
<dbReference type="KEGG" id="mpq:ABA45_06110"/>
<evidence type="ECO:0000256" key="1">
    <source>
        <dbReference type="SAM" id="SignalP"/>
    </source>
</evidence>
<evidence type="ECO:0008006" key="4">
    <source>
        <dbReference type="Google" id="ProtNLM"/>
    </source>
</evidence>
<evidence type="ECO:0000313" key="2">
    <source>
        <dbReference type="EMBL" id="AKO52055.1"/>
    </source>
</evidence>
<dbReference type="EMBL" id="CP011494">
    <property type="protein sequence ID" value="AKO52055.1"/>
    <property type="molecule type" value="Genomic_DNA"/>
</dbReference>
<protein>
    <recommendedName>
        <fullName evidence="4">DUF1850 domain-containing protein</fullName>
    </recommendedName>
</protein>
<dbReference type="Proteomes" id="UP000036406">
    <property type="component" value="Chromosome"/>
</dbReference>
<sequence length="185" mass="20322">MQRQCGTVLPRFAFAKRLQTALLLICLPLAGAGASPAPAISSDRLQVVTEQGEMLVDIAVLPGMRWCIEWNHSVKKFAVLDCYRNVAGVMQLERSHQPDFAAGLGHTVGRGEQVSDGEGGYWINEIDEPVVNNQYVLRVGANAVNHRVVWLVGDHRREVSLSDQASGQRVTVQLIKPPPPSVNYK</sequence>
<accession>A0A0H4I309</accession>
<feature type="signal peptide" evidence="1">
    <location>
        <begin position="1"/>
        <end position="32"/>
    </location>
</feature>
<organism evidence="2 3">
    <name type="scientific">Marinobacter psychrophilus</name>
    <dbReference type="NCBI Taxonomy" id="330734"/>
    <lineage>
        <taxon>Bacteria</taxon>
        <taxon>Pseudomonadati</taxon>
        <taxon>Pseudomonadota</taxon>
        <taxon>Gammaproteobacteria</taxon>
        <taxon>Pseudomonadales</taxon>
        <taxon>Marinobacteraceae</taxon>
        <taxon>Marinobacter</taxon>
    </lineage>
</organism>
<dbReference type="Pfam" id="PF08905">
    <property type="entry name" value="DUF1850"/>
    <property type="match status" value="1"/>
</dbReference>
<gene>
    <name evidence="2" type="ORF">ABA45_06110</name>
</gene>
<dbReference type="PATRIC" id="fig|330734.3.peg.1294"/>
<dbReference type="InterPro" id="IPR015001">
    <property type="entry name" value="DUF1850"/>
</dbReference>
<dbReference type="RefSeq" id="WP_048384753.1">
    <property type="nucleotide sequence ID" value="NZ_CP011494.1"/>
</dbReference>